<evidence type="ECO:0000256" key="10">
    <source>
        <dbReference type="ARBA" id="ARBA00022989"/>
    </source>
</evidence>
<evidence type="ECO:0000256" key="12">
    <source>
        <dbReference type="ARBA" id="ARBA00023137"/>
    </source>
</evidence>
<evidence type="ECO:0000256" key="6">
    <source>
        <dbReference type="ARBA" id="ARBA00022729"/>
    </source>
</evidence>
<accession>A2G164</accession>
<keyword evidence="6" id="KW-0732">Signal</keyword>
<dbReference type="GO" id="GO:0005886">
    <property type="term" value="C:plasma membrane"/>
    <property type="evidence" value="ECO:0007669"/>
    <property type="project" value="UniProtKB-SubCell"/>
</dbReference>
<keyword evidence="14" id="KW-0675">Receptor</keyword>
<keyword evidence="15" id="KW-0325">Glycoprotein</keyword>
<reference evidence="17" key="2">
    <citation type="journal article" date="2007" name="Science">
        <title>Draft genome sequence of the sexually transmitted pathogen Trichomonas vaginalis.</title>
        <authorList>
            <person name="Carlton J.M."/>
            <person name="Hirt R.P."/>
            <person name="Silva J.C."/>
            <person name="Delcher A.L."/>
            <person name="Schatz M."/>
            <person name="Zhao Q."/>
            <person name="Wortman J.R."/>
            <person name="Bidwell S.L."/>
            <person name="Alsmark U.C.M."/>
            <person name="Besteiro S."/>
            <person name="Sicheritz-Ponten T."/>
            <person name="Noel C.J."/>
            <person name="Dacks J.B."/>
            <person name="Foster P.G."/>
            <person name="Simillion C."/>
            <person name="Van de Peer Y."/>
            <person name="Miranda-Saavedra D."/>
            <person name="Barton G.J."/>
            <person name="Westrop G.D."/>
            <person name="Mueller S."/>
            <person name="Dessi D."/>
            <person name="Fiori P.L."/>
            <person name="Ren Q."/>
            <person name="Paulsen I."/>
            <person name="Zhang H."/>
            <person name="Bastida-Corcuera F.D."/>
            <person name="Simoes-Barbosa A."/>
            <person name="Brown M.T."/>
            <person name="Hayes R.D."/>
            <person name="Mukherjee M."/>
            <person name="Okumura C.Y."/>
            <person name="Schneider R."/>
            <person name="Smith A.J."/>
            <person name="Vanacova S."/>
            <person name="Villalvazo M."/>
            <person name="Haas B.J."/>
            <person name="Pertea M."/>
            <person name="Feldblyum T.V."/>
            <person name="Utterback T.R."/>
            <person name="Shu C.L."/>
            <person name="Osoegawa K."/>
            <person name="de Jong P.J."/>
            <person name="Hrdy I."/>
            <person name="Horvathova L."/>
            <person name="Zubacova Z."/>
            <person name="Dolezal P."/>
            <person name="Malik S.B."/>
            <person name="Logsdon J.M. Jr."/>
            <person name="Henze K."/>
            <person name="Gupta A."/>
            <person name="Wang C.C."/>
            <person name="Dunne R.L."/>
            <person name="Upcroft J.A."/>
            <person name="Upcroft P."/>
            <person name="White O."/>
            <person name="Salzberg S.L."/>
            <person name="Tang P."/>
            <person name="Chiu C.-H."/>
            <person name="Lee Y.-S."/>
            <person name="Embley T.M."/>
            <person name="Coombs G.H."/>
            <person name="Mottram J.C."/>
            <person name="Tachezy J."/>
            <person name="Fraser-Liggett C.M."/>
            <person name="Johnson P.J."/>
        </authorList>
    </citation>
    <scope>NUCLEOTIDE SEQUENCE [LARGE SCALE GENOMIC DNA]</scope>
    <source>
        <strain evidence="17">G3</strain>
    </source>
</reference>
<evidence type="ECO:0000256" key="5">
    <source>
        <dbReference type="ARBA" id="ARBA00022692"/>
    </source>
</evidence>
<evidence type="ECO:0000256" key="15">
    <source>
        <dbReference type="ARBA" id="ARBA00023180"/>
    </source>
</evidence>
<evidence type="ECO:0000256" key="14">
    <source>
        <dbReference type="ARBA" id="ARBA00023170"/>
    </source>
</evidence>
<keyword evidence="12" id="KW-0829">Tyrosine-protein kinase</keyword>
<evidence type="ECO:0000313" key="17">
    <source>
        <dbReference type="EMBL" id="EAX89102.1"/>
    </source>
</evidence>
<dbReference type="KEGG" id="tva:4746769"/>
<keyword evidence="18" id="KW-1185">Reference proteome</keyword>
<feature type="domain" description="ALK/LTK-like glycine-rich" evidence="16">
    <location>
        <begin position="40"/>
        <end position="341"/>
    </location>
</feature>
<keyword evidence="8" id="KW-0418">Kinase</keyword>
<evidence type="ECO:0000256" key="4">
    <source>
        <dbReference type="ARBA" id="ARBA00022679"/>
    </source>
</evidence>
<dbReference type="InParanoid" id="A2G164"/>
<dbReference type="AlphaFoldDB" id="A2G164"/>
<evidence type="ECO:0000259" key="16">
    <source>
        <dbReference type="Pfam" id="PF12810"/>
    </source>
</evidence>
<dbReference type="VEuPathDB" id="TrichDB:TVAG_442590"/>
<evidence type="ECO:0000256" key="7">
    <source>
        <dbReference type="ARBA" id="ARBA00022741"/>
    </source>
</evidence>
<dbReference type="EMBL" id="DS114234">
    <property type="protein sequence ID" value="EAX89102.1"/>
    <property type="molecule type" value="Genomic_DNA"/>
</dbReference>
<evidence type="ECO:0000256" key="13">
    <source>
        <dbReference type="ARBA" id="ARBA00023157"/>
    </source>
</evidence>
<gene>
    <name evidence="17" type="ORF">TVAG_442590</name>
</gene>
<dbReference type="VEuPathDB" id="TrichDB:TVAGG3_0653300"/>
<keyword evidence="4" id="KW-0808">Transferase</keyword>
<keyword evidence="9" id="KW-0067">ATP-binding</keyword>
<keyword evidence="10" id="KW-1133">Transmembrane helix</keyword>
<evidence type="ECO:0000256" key="2">
    <source>
        <dbReference type="ARBA" id="ARBA00011902"/>
    </source>
</evidence>
<sequence length="368" mass="39061">MISYDLLPKQGVNARKNVTVIGNQYIFNYPCENTSDCTDYIVQLSHGTFKFELYGASGGSARDKVSSFRNKNKVCILDEIVQQFHGNTECFQQDSIGGAGGYLSATITIRSSITSFFTIGGKGIFGKKGDMSETIECFKKENMQPGGYGGGGSSSNYPKGTGSGGGQTAVKFLENNLWHRVLVSGAGGGCDDNYPDDGSGGAGGNLVAQGWFYSGDYVGNYTANSTFGFSFGQGEAARFGRSKHPYAVPTSSIQDIGGAGGGWFGGFSSQSGQGGAGGGSSFALTKDAIIPQGNISAYDEFYNLIDSKPYAFNLNSEFLFKDVIHIPGIWEGNGRLIITILDSKLFISCNIISPIHFNPSLIFGLIES</sequence>
<dbReference type="InterPro" id="IPR055163">
    <property type="entry name" value="ALK/LTK-like_GRD"/>
</dbReference>
<keyword evidence="11" id="KW-0472">Membrane</keyword>
<keyword evidence="7" id="KW-0547">Nucleotide-binding</keyword>
<name>A2G164_TRIV3</name>
<dbReference type="RefSeq" id="XP_001302032.1">
    <property type="nucleotide sequence ID" value="XM_001302031.1"/>
</dbReference>
<evidence type="ECO:0000256" key="11">
    <source>
        <dbReference type="ARBA" id="ARBA00023136"/>
    </source>
</evidence>
<dbReference type="Proteomes" id="UP000001542">
    <property type="component" value="Unassembled WGS sequence"/>
</dbReference>
<evidence type="ECO:0000256" key="8">
    <source>
        <dbReference type="ARBA" id="ARBA00022777"/>
    </source>
</evidence>
<keyword evidence="13" id="KW-1015">Disulfide bond</keyword>
<comment type="subcellular location">
    <subcellularLocation>
        <location evidence="1">Cell membrane</location>
        <topology evidence="1">Single-pass type I membrane protein</topology>
    </subcellularLocation>
</comment>
<dbReference type="GO" id="GO:0004714">
    <property type="term" value="F:transmembrane receptor protein tyrosine kinase activity"/>
    <property type="evidence" value="ECO:0007669"/>
    <property type="project" value="UniProtKB-EC"/>
</dbReference>
<reference evidence="17" key="1">
    <citation type="submission" date="2006-10" db="EMBL/GenBank/DDBJ databases">
        <authorList>
            <person name="Amadeo P."/>
            <person name="Zhao Q."/>
            <person name="Wortman J."/>
            <person name="Fraser-Liggett C."/>
            <person name="Carlton J."/>
        </authorList>
    </citation>
    <scope>NUCLEOTIDE SEQUENCE</scope>
    <source>
        <strain evidence="17">G3</strain>
    </source>
</reference>
<proteinExistence type="predicted"/>
<organism evidence="17 18">
    <name type="scientific">Trichomonas vaginalis (strain ATCC PRA-98 / G3)</name>
    <dbReference type="NCBI Taxonomy" id="412133"/>
    <lineage>
        <taxon>Eukaryota</taxon>
        <taxon>Metamonada</taxon>
        <taxon>Parabasalia</taxon>
        <taxon>Trichomonadida</taxon>
        <taxon>Trichomonadidae</taxon>
        <taxon>Trichomonas</taxon>
    </lineage>
</organism>
<keyword evidence="5" id="KW-0812">Transmembrane</keyword>
<evidence type="ECO:0000256" key="1">
    <source>
        <dbReference type="ARBA" id="ARBA00004251"/>
    </source>
</evidence>
<evidence type="ECO:0000313" key="18">
    <source>
        <dbReference type="Proteomes" id="UP000001542"/>
    </source>
</evidence>
<evidence type="ECO:0000256" key="9">
    <source>
        <dbReference type="ARBA" id="ARBA00022840"/>
    </source>
</evidence>
<evidence type="ECO:0000256" key="3">
    <source>
        <dbReference type="ARBA" id="ARBA00022475"/>
    </source>
</evidence>
<dbReference type="EC" id="2.7.10.1" evidence="2"/>
<dbReference type="Pfam" id="PF12810">
    <property type="entry name" value="ALK_LTK_GRD"/>
    <property type="match status" value="1"/>
</dbReference>
<dbReference type="GO" id="GO:0005524">
    <property type="term" value="F:ATP binding"/>
    <property type="evidence" value="ECO:0007669"/>
    <property type="project" value="UniProtKB-KW"/>
</dbReference>
<protein>
    <recommendedName>
        <fullName evidence="2">receptor protein-tyrosine kinase</fullName>
        <ecNumber evidence="2">2.7.10.1</ecNumber>
    </recommendedName>
</protein>
<keyword evidence="3" id="KW-1003">Cell membrane</keyword>